<evidence type="ECO:0000256" key="1">
    <source>
        <dbReference type="SAM" id="SignalP"/>
    </source>
</evidence>
<keyword evidence="1" id="KW-0732">Signal</keyword>
<proteinExistence type="predicted"/>
<comment type="caution">
    <text evidence="2">The sequence shown here is derived from an EMBL/GenBank/DDBJ whole genome shotgun (WGS) entry which is preliminary data.</text>
</comment>
<gene>
    <name evidence="2" type="ORF">PXEA_LOCUS3943</name>
</gene>
<organism evidence="2 3">
    <name type="scientific">Protopolystoma xenopodis</name>
    <dbReference type="NCBI Taxonomy" id="117903"/>
    <lineage>
        <taxon>Eukaryota</taxon>
        <taxon>Metazoa</taxon>
        <taxon>Spiralia</taxon>
        <taxon>Lophotrochozoa</taxon>
        <taxon>Platyhelminthes</taxon>
        <taxon>Monogenea</taxon>
        <taxon>Polyopisthocotylea</taxon>
        <taxon>Polystomatidea</taxon>
        <taxon>Polystomatidae</taxon>
        <taxon>Protopolystoma</taxon>
    </lineage>
</organism>
<accession>A0A3S5CIB0</accession>
<evidence type="ECO:0000313" key="3">
    <source>
        <dbReference type="Proteomes" id="UP000784294"/>
    </source>
</evidence>
<dbReference type="Proteomes" id="UP000784294">
    <property type="component" value="Unassembled WGS sequence"/>
</dbReference>
<keyword evidence="3" id="KW-1185">Reference proteome</keyword>
<name>A0A3S5CIB0_9PLAT</name>
<protein>
    <submittedName>
        <fullName evidence="2">Uncharacterized protein</fullName>
    </submittedName>
</protein>
<dbReference type="EMBL" id="CAAALY010009217">
    <property type="protein sequence ID" value="VEL10503.1"/>
    <property type="molecule type" value="Genomic_DNA"/>
</dbReference>
<sequence>MQLTNNIWHALICHASCLACKLGFEVDGPAAGERERAAGKRNLGQAKSVMGDEMVSRTSSIVDSKSKRIRTHLIPASLQSKVDCLPNQCLAFDVGAKQCLSPKRVEFEGIPPFAISPSARDNFRMRNV</sequence>
<feature type="chain" id="PRO_5018793730" evidence="1">
    <location>
        <begin position="24"/>
        <end position="128"/>
    </location>
</feature>
<reference evidence="2" key="1">
    <citation type="submission" date="2018-11" db="EMBL/GenBank/DDBJ databases">
        <authorList>
            <consortium name="Pathogen Informatics"/>
        </authorList>
    </citation>
    <scope>NUCLEOTIDE SEQUENCE</scope>
</reference>
<dbReference type="AlphaFoldDB" id="A0A3S5CIB0"/>
<evidence type="ECO:0000313" key="2">
    <source>
        <dbReference type="EMBL" id="VEL10503.1"/>
    </source>
</evidence>
<feature type="signal peptide" evidence="1">
    <location>
        <begin position="1"/>
        <end position="23"/>
    </location>
</feature>